<evidence type="ECO:0000313" key="1">
    <source>
        <dbReference type="EMBL" id="SMA50172.1"/>
    </source>
</evidence>
<accession>A0A1X7APX9</accession>
<organism evidence="1 2">
    <name type="scientific">Parendozoicomonas haliclonae</name>
    <dbReference type="NCBI Taxonomy" id="1960125"/>
    <lineage>
        <taxon>Bacteria</taxon>
        <taxon>Pseudomonadati</taxon>
        <taxon>Pseudomonadota</taxon>
        <taxon>Gammaproteobacteria</taxon>
        <taxon>Oceanospirillales</taxon>
        <taxon>Endozoicomonadaceae</taxon>
        <taxon>Parendozoicomonas</taxon>
    </lineage>
</organism>
<dbReference type="AlphaFoldDB" id="A0A1X7APX9"/>
<reference evidence="1 2" key="1">
    <citation type="submission" date="2017-03" db="EMBL/GenBank/DDBJ databases">
        <authorList>
            <person name="Afonso C.L."/>
            <person name="Miller P.J."/>
            <person name="Scott M.A."/>
            <person name="Spackman E."/>
            <person name="Goraichik I."/>
            <person name="Dimitrov K.M."/>
            <person name="Suarez D.L."/>
            <person name="Swayne D.E."/>
        </authorList>
    </citation>
    <scope>NUCLEOTIDE SEQUENCE [LARGE SCALE GENOMIC DNA]</scope>
    <source>
        <strain evidence="1">SB41UT1</strain>
    </source>
</reference>
<proteinExistence type="predicted"/>
<evidence type="ECO:0000313" key="2">
    <source>
        <dbReference type="Proteomes" id="UP000196573"/>
    </source>
</evidence>
<dbReference type="Proteomes" id="UP000196573">
    <property type="component" value="Unassembled WGS sequence"/>
</dbReference>
<protein>
    <submittedName>
        <fullName evidence="1">Uncharacterized protein</fullName>
    </submittedName>
</protein>
<keyword evidence="2" id="KW-1185">Reference proteome</keyword>
<name>A0A1X7APX9_9GAMM</name>
<gene>
    <name evidence="1" type="ORF">EHSB41UT_03965</name>
</gene>
<dbReference type="EMBL" id="FWPT01000011">
    <property type="protein sequence ID" value="SMA50172.1"/>
    <property type="molecule type" value="Genomic_DNA"/>
</dbReference>
<sequence>MGYMLCFRSQSYEPGIGIACKPSGFVTDTFDPDLAFLHALY</sequence>